<feature type="domain" description="Thiol:disulfide interchange protein DsbD N-terminal" evidence="1">
    <location>
        <begin position="59"/>
        <end position="165"/>
    </location>
</feature>
<evidence type="ECO:0000259" key="1">
    <source>
        <dbReference type="Pfam" id="PF11412"/>
    </source>
</evidence>
<reference evidence="2" key="1">
    <citation type="submission" date="2018-06" db="EMBL/GenBank/DDBJ databases">
        <authorList>
            <person name="Zhirakovskaya E."/>
        </authorList>
    </citation>
    <scope>NUCLEOTIDE SEQUENCE</scope>
</reference>
<sequence>MRNFSANPAASGLVAVLFFVAGFMFPGAPPAGATDHVGASPWVYTDYARIRLVPGAIRSDGKRWLGVHIELEPGWVTYWRNPGYSGVPPRFDWSKSANLADAKVSYPAPRRLKSDYGVSYGYLNQVVFPVLISPGASDRDIKIELFAEYAVCREICIPEYSDLAIVLPGIEGDDSQVGQELQNLVADFTARVPRAQTADTALRIETASVEKRSGRTVLSVIAALDGAAAGVELFVEGPDRYYFTVPDGPRDIGDGRGLFVVAIEGAKSVDDLAGARLGGTLVTPGGATEYWWTVE</sequence>
<dbReference type="AlphaFoldDB" id="A0A3B0UBG8"/>
<gene>
    <name evidence="2" type="ORF">MNBD_ALPHA09-1835</name>
</gene>
<protein>
    <recommendedName>
        <fullName evidence="1">Thiol:disulfide interchange protein DsbD N-terminal domain-containing protein</fullName>
    </recommendedName>
</protein>
<organism evidence="2">
    <name type="scientific">hydrothermal vent metagenome</name>
    <dbReference type="NCBI Taxonomy" id="652676"/>
    <lineage>
        <taxon>unclassified sequences</taxon>
        <taxon>metagenomes</taxon>
        <taxon>ecological metagenomes</taxon>
    </lineage>
</organism>
<evidence type="ECO:0000313" key="2">
    <source>
        <dbReference type="EMBL" id="VAW16826.1"/>
    </source>
</evidence>
<dbReference type="EMBL" id="UOEM01000099">
    <property type="protein sequence ID" value="VAW16826.1"/>
    <property type="molecule type" value="Genomic_DNA"/>
</dbReference>
<name>A0A3B0UBG8_9ZZZZ</name>
<dbReference type="InterPro" id="IPR028250">
    <property type="entry name" value="DsbDN"/>
</dbReference>
<dbReference type="Pfam" id="PF11412">
    <property type="entry name" value="DsbD_N"/>
    <property type="match status" value="1"/>
</dbReference>
<proteinExistence type="predicted"/>
<accession>A0A3B0UBG8</accession>